<feature type="signal peptide" evidence="2">
    <location>
        <begin position="1"/>
        <end position="19"/>
    </location>
</feature>
<keyword evidence="1" id="KW-0472">Membrane</keyword>
<feature type="transmembrane region" description="Helical" evidence="1">
    <location>
        <begin position="573"/>
        <end position="595"/>
    </location>
</feature>
<organism evidence="3 4">
    <name type="scientific">Leptosia nina</name>
    <dbReference type="NCBI Taxonomy" id="320188"/>
    <lineage>
        <taxon>Eukaryota</taxon>
        <taxon>Metazoa</taxon>
        <taxon>Ecdysozoa</taxon>
        <taxon>Arthropoda</taxon>
        <taxon>Hexapoda</taxon>
        <taxon>Insecta</taxon>
        <taxon>Pterygota</taxon>
        <taxon>Neoptera</taxon>
        <taxon>Endopterygota</taxon>
        <taxon>Lepidoptera</taxon>
        <taxon>Glossata</taxon>
        <taxon>Ditrysia</taxon>
        <taxon>Papilionoidea</taxon>
        <taxon>Pieridae</taxon>
        <taxon>Pierinae</taxon>
        <taxon>Leptosia</taxon>
    </lineage>
</organism>
<feature type="transmembrane region" description="Helical" evidence="1">
    <location>
        <begin position="294"/>
        <end position="312"/>
    </location>
</feature>
<feature type="transmembrane region" description="Helical" evidence="1">
    <location>
        <begin position="540"/>
        <end position="561"/>
    </location>
</feature>
<evidence type="ECO:0000313" key="3">
    <source>
        <dbReference type="EMBL" id="CAK1550259.1"/>
    </source>
</evidence>
<dbReference type="Proteomes" id="UP001497472">
    <property type="component" value="Unassembled WGS sequence"/>
</dbReference>
<name>A0AAV1JPV1_9NEOP</name>
<dbReference type="EMBL" id="CAVLEF010000081">
    <property type="protein sequence ID" value="CAK1550259.1"/>
    <property type="molecule type" value="Genomic_DNA"/>
</dbReference>
<protein>
    <recommendedName>
        <fullName evidence="5">Acyltransferase 3 domain-containing protein</fullName>
    </recommendedName>
</protein>
<dbReference type="PANTHER" id="PTHR11161:SF22">
    <property type="entry name" value="ACYLTRANSFERASE 3 DOMAIN-CONTAINING PROTEIN-RELATED"/>
    <property type="match status" value="1"/>
</dbReference>
<gene>
    <name evidence="3" type="ORF">LNINA_LOCUS9494</name>
</gene>
<dbReference type="AlphaFoldDB" id="A0AAV1JPV1"/>
<evidence type="ECO:0000256" key="2">
    <source>
        <dbReference type="SAM" id="SignalP"/>
    </source>
</evidence>
<feature type="transmembrane region" description="Helical" evidence="1">
    <location>
        <begin position="496"/>
        <end position="519"/>
    </location>
</feature>
<proteinExistence type="predicted"/>
<comment type="caution">
    <text evidence="3">The sequence shown here is derived from an EMBL/GenBank/DDBJ whole genome shotgun (WGS) entry which is preliminary data.</text>
</comment>
<accession>A0AAV1JPV1</accession>
<evidence type="ECO:0000313" key="4">
    <source>
        <dbReference type="Proteomes" id="UP001497472"/>
    </source>
</evidence>
<feature type="transmembrane region" description="Helical" evidence="1">
    <location>
        <begin position="434"/>
        <end position="453"/>
    </location>
</feature>
<dbReference type="InterPro" id="IPR052728">
    <property type="entry name" value="O2_lipid_transport_reg"/>
</dbReference>
<reference evidence="3 4" key="1">
    <citation type="submission" date="2023-11" db="EMBL/GenBank/DDBJ databases">
        <authorList>
            <person name="Okamura Y."/>
        </authorList>
    </citation>
    <scope>NUCLEOTIDE SEQUENCE [LARGE SCALE GENOMIC DNA]</scope>
</reference>
<feature type="transmembrane region" description="Helical" evidence="1">
    <location>
        <begin position="147"/>
        <end position="169"/>
    </location>
</feature>
<evidence type="ECO:0008006" key="5">
    <source>
        <dbReference type="Google" id="ProtNLM"/>
    </source>
</evidence>
<dbReference type="PANTHER" id="PTHR11161">
    <property type="entry name" value="O-ACYLTRANSFERASE"/>
    <property type="match status" value="1"/>
</dbReference>
<keyword evidence="1" id="KW-1133">Transmembrane helix</keyword>
<feature type="transmembrane region" description="Helical" evidence="1">
    <location>
        <begin position="383"/>
        <end position="402"/>
    </location>
</feature>
<evidence type="ECO:0000256" key="1">
    <source>
        <dbReference type="SAM" id="Phobius"/>
    </source>
</evidence>
<feature type="transmembrane region" description="Helical" evidence="1">
    <location>
        <begin position="213"/>
        <end position="233"/>
    </location>
</feature>
<keyword evidence="1" id="KW-0812">Transmembrane</keyword>
<keyword evidence="2" id="KW-0732">Signal</keyword>
<keyword evidence="4" id="KW-1185">Reference proteome</keyword>
<feature type="transmembrane region" description="Helical" evidence="1">
    <location>
        <begin position="357"/>
        <end position="376"/>
    </location>
</feature>
<feature type="transmembrane region" description="Helical" evidence="1">
    <location>
        <begin position="253"/>
        <end position="273"/>
    </location>
</feature>
<sequence>MNKIGVFLTVVVAITNCSGVIYSLNDAELELFPPVYRWEDSEKCMKEPNGVYCVVDANLVTDTPNPLLNTIHEYSQHTALHYNRTYITYGICLTSSCKSFNNLDRKQNIEGCLNETLWREYKLKTKLHEEPACIQQGKQFEITTTDLAVAALFAWIVFLSFIGTSYDLYFKDRLDFQFLAIFSVRRHWDKLVDTSEKTNSIQNRLKCLDGIRAIFLILLFGCHACFLVIINVSNPSAVEESFAVEWLQPLMNMHLSMSCFFLISSTLLSYNLQISKEKKDITKVEILRRMLKRWCRLTPTYAIVLLYIVTWYRHQGSGPFWMSIYKSRIEPCREIGWYNILYVNNFLSSSMCMLQTWYLAAEMQLHLLGLIVCIIFNGTTRRIVLCALFMVGLIIPAILTYIHDLDMQLMTSIELVRKYFLPNPTFQHVYRHSYTNVSCYAMGLSLGLIVYHLQLQNFNIQKYKNYLPLYYFALLVNAGVIYLGSVPYANAPRLSITIRVVLAAIMKPVLAGGTAVLIFGAIFKYEDKLRSFLEWKGWTILYRLCYSAYLVHLSLIDYQFATSDLRRASYIEMAILAFGVIAVSFIVALMLWLLVESPLAEITDQAFKEKNISLKDNSIVSNGKKTT</sequence>
<feature type="chain" id="PRO_5043516601" description="Acyltransferase 3 domain-containing protein" evidence="2">
    <location>
        <begin position="20"/>
        <end position="627"/>
    </location>
</feature>
<feature type="transmembrane region" description="Helical" evidence="1">
    <location>
        <begin position="465"/>
        <end position="484"/>
    </location>
</feature>